<feature type="transmembrane region" description="Helical" evidence="1">
    <location>
        <begin position="166"/>
        <end position="187"/>
    </location>
</feature>
<dbReference type="OrthoDB" id="2802865at2759"/>
<accession>A0A9P3GNT3</accession>
<dbReference type="Proteomes" id="UP000703269">
    <property type="component" value="Unassembled WGS sequence"/>
</dbReference>
<proteinExistence type="predicted"/>
<protein>
    <submittedName>
        <fullName evidence="2">Uncharacterized protein</fullName>
    </submittedName>
</protein>
<evidence type="ECO:0000313" key="2">
    <source>
        <dbReference type="EMBL" id="GJE96769.1"/>
    </source>
</evidence>
<evidence type="ECO:0000256" key="1">
    <source>
        <dbReference type="SAM" id="Phobius"/>
    </source>
</evidence>
<gene>
    <name evidence="2" type="ORF">PsYK624_129750</name>
</gene>
<sequence>MGGGTSVGTSFVTLYRALLDKGSLLYRGLAPLSLLREELAGELEGLAVLASALQAAPHDPALPEHFARHWKRTARGLLEQWQMTNYVSAVFIGTTATMLQDPRVAGSDVARTSAAVAFLCALSSLGCGALLYLHLARIKAAEHAVAWIGNLETLTARRWPNPLATLLAPATLLLWSAASFALALATSHVFPPSATGAPPAPRPCPRVAAALALAACAAQTLRVAWTVRRLAPAAAARDVAQAARAHTLAV</sequence>
<dbReference type="AlphaFoldDB" id="A0A9P3GNT3"/>
<keyword evidence="1" id="KW-1133">Transmembrane helix</keyword>
<keyword evidence="1" id="KW-0472">Membrane</keyword>
<keyword evidence="3" id="KW-1185">Reference proteome</keyword>
<name>A0A9P3GNT3_9APHY</name>
<feature type="transmembrane region" description="Helical" evidence="1">
    <location>
        <begin position="112"/>
        <end position="133"/>
    </location>
</feature>
<evidence type="ECO:0000313" key="3">
    <source>
        <dbReference type="Proteomes" id="UP000703269"/>
    </source>
</evidence>
<dbReference type="EMBL" id="BPQB01000063">
    <property type="protein sequence ID" value="GJE96769.1"/>
    <property type="molecule type" value="Genomic_DNA"/>
</dbReference>
<comment type="caution">
    <text evidence="2">The sequence shown here is derived from an EMBL/GenBank/DDBJ whole genome shotgun (WGS) entry which is preliminary data.</text>
</comment>
<feature type="transmembrane region" description="Helical" evidence="1">
    <location>
        <begin position="83"/>
        <end position="100"/>
    </location>
</feature>
<keyword evidence="1" id="KW-0812">Transmembrane</keyword>
<organism evidence="2 3">
    <name type="scientific">Phanerochaete sordida</name>
    <dbReference type="NCBI Taxonomy" id="48140"/>
    <lineage>
        <taxon>Eukaryota</taxon>
        <taxon>Fungi</taxon>
        <taxon>Dikarya</taxon>
        <taxon>Basidiomycota</taxon>
        <taxon>Agaricomycotina</taxon>
        <taxon>Agaricomycetes</taxon>
        <taxon>Polyporales</taxon>
        <taxon>Phanerochaetaceae</taxon>
        <taxon>Phanerochaete</taxon>
    </lineage>
</organism>
<reference evidence="2 3" key="1">
    <citation type="submission" date="2021-08" db="EMBL/GenBank/DDBJ databases">
        <title>Draft Genome Sequence of Phanerochaete sordida strain YK-624.</title>
        <authorList>
            <person name="Mori T."/>
            <person name="Dohra H."/>
            <person name="Suzuki T."/>
            <person name="Kawagishi H."/>
            <person name="Hirai H."/>
        </authorList>
    </citation>
    <scope>NUCLEOTIDE SEQUENCE [LARGE SCALE GENOMIC DNA]</scope>
    <source>
        <strain evidence="2 3">YK-624</strain>
    </source>
</reference>